<organism evidence="1">
    <name type="scientific">uncultured Mycobacterium sp</name>
    <dbReference type="NCBI Taxonomy" id="171292"/>
    <lineage>
        <taxon>Bacteria</taxon>
        <taxon>Bacillati</taxon>
        <taxon>Actinomycetota</taxon>
        <taxon>Actinomycetes</taxon>
        <taxon>Mycobacteriales</taxon>
        <taxon>Mycobacteriaceae</taxon>
        <taxon>Mycobacterium</taxon>
        <taxon>environmental samples</taxon>
    </lineage>
</organism>
<proteinExistence type="predicted"/>
<dbReference type="AlphaFoldDB" id="A0A1Y5PUX0"/>
<evidence type="ECO:0000313" key="1">
    <source>
        <dbReference type="EMBL" id="SBS79708.1"/>
    </source>
</evidence>
<reference evidence="1" key="1">
    <citation type="submission" date="2016-03" db="EMBL/GenBank/DDBJ databases">
        <authorList>
            <person name="Ploux O."/>
        </authorList>
    </citation>
    <scope>NUCLEOTIDE SEQUENCE</scope>
    <source>
        <strain evidence="1">UC10</strain>
    </source>
</reference>
<name>A0A1Y5PUX0_9MYCO</name>
<accession>A0A1Y5PUX0</accession>
<protein>
    <submittedName>
        <fullName evidence="1">Uncharacterized protein</fullName>
    </submittedName>
</protein>
<gene>
    <name evidence="1" type="ORF">MHPYR_90058</name>
</gene>
<sequence length="126" mass="13687">MGIVDERAGQDHPKRLMARFRMLALVRRAGYSAPSQEPAAVTEHDLESEVIACLRGLTRVALSVFAKVSAAVLRVGLSLPSSRHSTALCWLAGWSAEVCFCRSAHLFVVSEHEVNGKGDFTAHPDT</sequence>
<dbReference type="EMBL" id="FLQS01000089">
    <property type="protein sequence ID" value="SBS79708.1"/>
    <property type="molecule type" value="Genomic_DNA"/>
</dbReference>